<feature type="compositionally biased region" description="Basic and acidic residues" evidence="1">
    <location>
        <begin position="575"/>
        <end position="584"/>
    </location>
</feature>
<feature type="region of interest" description="Disordered" evidence="1">
    <location>
        <begin position="254"/>
        <end position="371"/>
    </location>
</feature>
<evidence type="ECO:0000256" key="1">
    <source>
        <dbReference type="SAM" id="MobiDB-lite"/>
    </source>
</evidence>
<name>A0A1V6UYH9_9EURO</name>
<feature type="compositionally biased region" description="Low complexity" evidence="1">
    <location>
        <begin position="451"/>
        <end position="466"/>
    </location>
</feature>
<comment type="caution">
    <text evidence="3">The sequence shown here is derived from an EMBL/GenBank/DDBJ whole genome shotgun (WGS) entry which is preliminary data.</text>
</comment>
<evidence type="ECO:0000313" key="4">
    <source>
        <dbReference type="Proteomes" id="UP000191500"/>
    </source>
</evidence>
<dbReference type="EMBL" id="MDDG01000003">
    <property type="protein sequence ID" value="OQE43448.1"/>
    <property type="molecule type" value="Genomic_DNA"/>
</dbReference>
<feature type="compositionally biased region" description="Polar residues" evidence="1">
    <location>
        <begin position="108"/>
        <end position="120"/>
    </location>
</feature>
<feature type="compositionally biased region" description="Basic and acidic residues" evidence="1">
    <location>
        <begin position="15"/>
        <end position="26"/>
    </location>
</feature>
<feature type="region of interest" description="Disordered" evidence="1">
    <location>
        <begin position="1"/>
        <end position="37"/>
    </location>
</feature>
<feature type="compositionally biased region" description="Low complexity" evidence="1">
    <location>
        <begin position="532"/>
        <end position="541"/>
    </location>
</feature>
<feature type="compositionally biased region" description="Low complexity" evidence="1">
    <location>
        <begin position="129"/>
        <end position="147"/>
    </location>
</feature>
<reference evidence="4" key="1">
    <citation type="journal article" date="2017" name="Nat. Microbiol.">
        <title>Global analysis of biosynthetic gene clusters reveals vast potential of secondary metabolite production in Penicillium species.</title>
        <authorList>
            <person name="Nielsen J.C."/>
            <person name="Grijseels S."/>
            <person name="Prigent S."/>
            <person name="Ji B."/>
            <person name="Dainat J."/>
            <person name="Nielsen K.F."/>
            <person name="Frisvad J.C."/>
            <person name="Workman M."/>
            <person name="Nielsen J."/>
        </authorList>
    </citation>
    <scope>NUCLEOTIDE SEQUENCE [LARGE SCALE GENOMIC DNA]</scope>
    <source>
        <strain evidence="4">IBT 31321</strain>
    </source>
</reference>
<feature type="compositionally biased region" description="Low complexity" evidence="1">
    <location>
        <begin position="1"/>
        <end position="10"/>
    </location>
</feature>
<feature type="compositionally biased region" description="Polar residues" evidence="1">
    <location>
        <begin position="186"/>
        <end position="208"/>
    </location>
</feature>
<feature type="compositionally biased region" description="Acidic residues" evidence="1">
    <location>
        <begin position="148"/>
        <end position="157"/>
    </location>
</feature>
<protein>
    <recommendedName>
        <fullName evidence="5">Serine-rich protein</fullName>
    </recommendedName>
</protein>
<feature type="compositionally biased region" description="Polar residues" evidence="1">
    <location>
        <begin position="467"/>
        <end position="476"/>
    </location>
</feature>
<evidence type="ECO:0000256" key="2">
    <source>
        <dbReference type="SAM" id="Phobius"/>
    </source>
</evidence>
<feature type="transmembrane region" description="Helical" evidence="2">
    <location>
        <begin position="711"/>
        <end position="732"/>
    </location>
</feature>
<evidence type="ECO:0000313" key="3">
    <source>
        <dbReference type="EMBL" id="OQE43448.1"/>
    </source>
</evidence>
<keyword evidence="2" id="KW-0472">Membrane</keyword>
<feature type="compositionally biased region" description="Low complexity" evidence="1">
    <location>
        <begin position="255"/>
        <end position="273"/>
    </location>
</feature>
<keyword evidence="2" id="KW-1133">Transmembrane helix</keyword>
<feature type="compositionally biased region" description="Pro residues" evidence="1">
    <location>
        <begin position="515"/>
        <end position="531"/>
    </location>
</feature>
<feature type="region of interest" description="Disordered" evidence="1">
    <location>
        <begin position="393"/>
        <end position="476"/>
    </location>
</feature>
<feature type="transmembrane region" description="Helical" evidence="2">
    <location>
        <begin position="647"/>
        <end position="668"/>
    </location>
</feature>
<feature type="compositionally biased region" description="Polar residues" evidence="1">
    <location>
        <begin position="274"/>
        <end position="286"/>
    </location>
</feature>
<feature type="compositionally biased region" description="Low complexity" evidence="1">
    <location>
        <begin position="288"/>
        <end position="318"/>
    </location>
</feature>
<keyword evidence="4" id="KW-1185">Reference proteome</keyword>
<dbReference type="STRING" id="36646.A0A1V6UYH9"/>
<organism evidence="3 4">
    <name type="scientific">Penicillium coprophilum</name>
    <dbReference type="NCBI Taxonomy" id="36646"/>
    <lineage>
        <taxon>Eukaryota</taxon>
        <taxon>Fungi</taxon>
        <taxon>Dikarya</taxon>
        <taxon>Ascomycota</taxon>
        <taxon>Pezizomycotina</taxon>
        <taxon>Eurotiomycetes</taxon>
        <taxon>Eurotiomycetidae</taxon>
        <taxon>Eurotiales</taxon>
        <taxon>Aspergillaceae</taxon>
        <taxon>Penicillium</taxon>
    </lineage>
</organism>
<gene>
    <name evidence="3" type="ORF">PENCOP_c003G04666</name>
</gene>
<feature type="region of interest" description="Disordered" evidence="1">
    <location>
        <begin position="50"/>
        <end position="208"/>
    </location>
</feature>
<feature type="compositionally biased region" description="Polar residues" evidence="1">
    <location>
        <begin position="64"/>
        <end position="75"/>
    </location>
</feature>
<sequence length="738" mass="80194">MSFPARSTSPRARRALHERTPSHSNERSPAQSLRMVPNEELDMYTATPFPTKPEQILLPLPGKGQQQYISDTGFSYSDHLGSSAYSPPAFAQPAPNSPRDHSIGESWDVSSTVDTGNSPPQLWDDDPSSSKSSLPDAGKAPDYGSESSEPEYSDDEMMVLPTTTPTIKAVVSESSMSPKSSAESVTSYSSPVLEQHGAPSSPNFVMLDNSSVNFHSSATASESDPRTNSLSSYNSRGTVVRHVGSAPWFQNAFQPASSDHSSYGSPSFHSSPPAQSIASFHSSPPAQSIASFRSSSRAPSGSRSQSATSSSRSLRSASDLQAAIDNGVPIQYPRIRAPSSSSSRAGTSVTSERDFTPGPPSGRCNPHLASGRWNPHLSTVSSIWSADELSNLAGQADTDSDREMTEPTPPPPAALNPETTRSSIWLVDDSNDSEDERLDSLTKLPTRPVFSQSLSSGSKRSNSTRSLQRPGTGSSTILNILPTWAKVYYLREPMGLNSTLSMMDASRPSSIRPPSTHPPSTRPPSTRPPSTRPGTGTSNSSVFNLVPGPLNVPRPRSPERIASSPQRNSIPQRSLENDPRDPRAHWVPSPQPEDGEFTGSHLHRLRHSWSPHLIPDRRVLQRSTSRWRAPSLDSRNEPVFGRRNIQVYSFCLGFIFPVAWCVAAFLPLPPKPKMPPMVEYESSSDVGAALEAQCVNLQQRRRDNARWWRNLNRWMISLGVVIVVVIIVLAVIGTTTGF</sequence>
<dbReference type="Proteomes" id="UP000191500">
    <property type="component" value="Unassembled WGS sequence"/>
</dbReference>
<feature type="compositionally biased region" description="Polar residues" evidence="1">
    <location>
        <begin position="563"/>
        <end position="574"/>
    </location>
</feature>
<feature type="compositionally biased region" description="Low complexity" evidence="1">
    <location>
        <begin position="169"/>
        <end position="185"/>
    </location>
</feature>
<keyword evidence="2" id="KW-0812">Transmembrane</keyword>
<proteinExistence type="predicted"/>
<dbReference type="AlphaFoldDB" id="A0A1V6UYH9"/>
<feature type="region of interest" description="Disordered" evidence="1">
    <location>
        <begin position="500"/>
        <end position="599"/>
    </location>
</feature>
<accession>A0A1V6UYH9</accession>
<evidence type="ECO:0008006" key="5">
    <source>
        <dbReference type="Google" id="ProtNLM"/>
    </source>
</evidence>